<feature type="binding site" evidence="7">
    <location>
        <position position="57"/>
    </location>
    <ligand>
        <name>O2</name>
        <dbReference type="ChEBI" id="CHEBI:15379"/>
    </ligand>
</feature>
<feature type="binding site" evidence="7">
    <location>
        <position position="239"/>
    </location>
    <ligand>
        <name>O2</name>
        <dbReference type="ChEBI" id="CHEBI:15379"/>
    </ligand>
</feature>
<evidence type="ECO:0000256" key="2">
    <source>
        <dbReference type="ARBA" id="ARBA00009760"/>
    </source>
</evidence>
<evidence type="ECO:0000256" key="4">
    <source>
        <dbReference type="ARBA" id="ARBA00023002"/>
    </source>
</evidence>
<dbReference type="PANTHER" id="PTHR42874">
    <property type="entry name" value="URICASE"/>
    <property type="match status" value="1"/>
</dbReference>
<evidence type="ECO:0000256" key="7">
    <source>
        <dbReference type="PIRSR" id="PIRSR000241-2"/>
    </source>
</evidence>
<dbReference type="GO" id="GO:0019628">
    <property type="term" value="P:urate catabolic process"/>
    <property type="evidence" value="ECO:0007669"/>
    <property type="project" value="UniProtKB-UniPathway"/>
</dbReference>
<feature type="active site" description="Charge relay system" evidence="6">
    <location>
        <position position="12"/>
    </location>
</feature>
<keyword evidence="10" id="KW-1185">Reference proteome</keyword>
<feature type="binding site" evidence="7">
    <location>
        <position position="213"/>
    </location>
    <ligand>
        <name>5-hydroxyisourate</name>
        <dbReference type="ChEBI" id="CHEBI:18072"/>
    </ligand>
</feature>
<evidence type="ECO:0000256" key="6">
    <source>
        <dbReference type="PIRSR" id="PIRSR000241-1"/>
    </source>
</evidence>
<organism evidence="9 10">
    <name type="scientific">Nonomuraea jabiensis</name>
    <dbReference type="NCBI Taxonomy" id="882448"/>
    <lineage>
        <taxon>Bacteria</taxon>
        <taxon>Bacillati</taxon>
        <taxon>Actinomycetota</taxon>
        <taxon>Actinomycetes</taxon>
        <taxon>Streptosporangiales</taxon>
        <taxon>Streptosporangiaceae</taxon>
        <taxon>Nonomuraea</taxon>
    </lineage>
</organism>
<comment type="catalytic activity">
    <reaction evidence="5 8">
        <text>urate + O2 + H2O = 5-hydroxyisourate + H2O2</text>
        <dbReference type="Rhea" id="RHEA:21368"/>
        <dbReference type="ChEBI" id="CHEBI:15377"/>
        <dbReference type="ChEBI" id="CHEBI:15379"/>
        <dbReference type="ChEBI" id="CHEBI:16240"/>
        <dbReference type="ChEBI" id="CHEBI:17775"/>
        <dbReference type="ChEBI" id="CHEBI:18072"/>
        <dbReference type="EC" id="1.7.3.3"/>
    </reaction>
</comment>
<dbReference type="SUPFAM" id="SSF55620">
    <property type="entry name" value="Tetrahydrobiopterin biosynthesis enzymes-like"/>
    <property type="match status" value="2"/>
</dbReference>
<feature type="binding site" evidence="7">
    <location>
        <position position="213"/>
    </location>
    <ligand>
        <name>urate</name>
        <dbReference type="ChEBI" id="CHEBI:17775"/>
    </ligand>
</feature>
<feature type="binding site" evidence="7">
    <location>
        <position position="153"/>
    </location>
    <ligand>
        <name>urate</name>
        <dbReference type="ChEBI" id="CHEBI:17775"/>
    </ligand>
</feature>
<evidence type="ECO:0000313" key="9">
    <source>
        <dbReference type="EMBL" id="MBB5779662.1"/>
    </source>
</evidence>
<dbReference type="InterPro" id="IPR002042">
    <property type="entry name" value="Uricase"/>
</dbReference>
<feature type="binding site" evidence="7">
    <location>
        <position position="239"/>
    </location>
    <ligand>
        <name>urate</name>
        <dbReference type="ChEBI" id="CHEBI:17775"/>
    </ligand>
</feature>
<comment type="pathway">
    <text evidence="1 5">Purine metabolism; urate degradation; (S)-allantoin from urate: step 1/3.</text>
</comment>
<dbReference type="PANTHER" id="PTHR42874:SF1">
    <property type="entry name" value="URICASE"/>
    <property type="match status" value="1"/>
</dbReference>
<feature type="binding site" evidence="7">
    <location>
        <position position="58"/>
    </location>
    <ligand>
        <name>urate</name>
        <dbReference type="ChEBI" id="CHEBI:17775"/>
    </ligand>
</feature>
<evidence type="ECO:0000256" key="3">
    <source>
        <dbReference type="ARBA" id="ARBA00022631"/>
    </source>
</evidence>
<dbReference type="AlphaFoldDB" id="A0A7W9G9H1"/>
<dbReference type="GO" id="GO:0006144">
    <property type="term" value="P:purine nucleobase metabolic process"/>
    <property type="evidence" value="ECO:0007669"/>
    <property type="project" value="UniProtKB-KW"/>
</dbReference>
<dbReference type="EMBL" id="JACHMB010000001">
    <property type="protein sequence ID" value="MBB5779662.1"/>
    <property type="molecule type" value="Genomic_DNA"/>
</dbReference>
<comment type="similarity">
    <text evidence="2 5 8">Belongs to the uricase family.</text>
</comment>
<dbReference type="GO" id="GO:0004846">
    <property type="term" value="F:urate oxidase activity"/>
    <property type="evidence" value="ECO:0007669"/>
    <property type="project" value="UniProtKB-EC"/>
</dbReference>
<feature type="binding site" evidence="7">
    <location>
        <position position="153"/>
    </location>
    <ligand>
        <name>5-hydroxyisourate</name>
        <dbReference type="ChEBI" id="CHEBI:18072"/>
    </ligand>
</feature>
<dbReference type="PIRSF" id="PIRSF000241">
    <property type="entry name" value="Urate_oxidase"/>
    <property type="match status" value="1"/>
</dbReference>
<name>A0A7W9G9H1_9ACTN</name>
<dbReference type="Pfam" id="PF01014">
    <property type="entry name" value="Uricase"/>
    <property type="match status" value="2"/>
</dbReference>
<keyword evidence="3 5" id="KW-0659">Purine metabolism</keyword>
<feature type="active site" description="Charge relay system" evidence="6">
    <location>
        <position position="241"/>
    </location>
</feature>
<evidence type="ECO:0000256" key="5">
    <source>
        <dbReference type="PIRNR" id="PIRNR000241"/>
    </source>
</evidence>
<dbReference type="RefSeq" id="WP_185072940.1">
    <property type="nucleotide sequence ID" value="NZ_JACHMB010000001.1"/>
</dbReference>
<feature type="binding site" evidence="7">
    <location>
        <position position="170"/>
    </location>
    <ligand>
        <name>5-hydroxyisourate</name>
        <dbReference type="ChEBI" id="CHEBI:18072"/>
    </ligand>
</feature>
<sequence>MSIRLGPNRYGKAETRLVRVVKDGPVHHVKDLNVSTSLSGDMEAVHLTGDNAAVLPTDTQKNTAYALAKKHGVGQIEEFALLLARHFVDTQPTVHHARVEIDEYAWTRRGPHSFVRDGGEVRTCVVHCDRDGRSTVVSGLKDLVLMNTTGSEFHGYIVDEYTTLPPTTDRVLATAVAARWRHAGDTPAYGKSYEQVRQCLLDAFADTHSLSLQQTLYAMGERALNTCPEICEIRLAMPNRHHFAVDLSPFGLDNDNEVFHAADRPYGLIEGSVLRDDAPGAGFAWEQETSS</sequence>
<dbReference type="UniPathway" id="UPA00394">
    <property type="reaction ID" value="UER00650"/>
</dbReference>
<feature type="active site" description="Charge relay system" evidence="6">
    <location>
        <position position="57"/>
    </location>
</feature>
<feature type="binding site" evidence="7">
    <location>
        <position position="170"/>
    </location>
    <ligand>
        <name>urate</name>
        <dbReference type="ChEBI" id="CHEBI:17775"/>
    </ligand>
</feature>
<keyword evidence="4 5" id="KW-0560">Oxidoreductase</keyword>
<protein>
    <recommendedName>
        <fullName evidence="5 8">Uricase</fullName>
        <ecNumber evidence="5 8">1.7.3.3</ecNumber>
    </recommendedName>
    <alternativeName>
        <fullName evidence="5">Urate oxidase</fullName>
    </alternativeName>
</protein>
<accession>A0A7W9G9H1</accession>
<evidence type="ECO:0000313" key="10">
    <source>
        <dbReference type="Proteomes" id="UP000579153"/>
    </source>
</evidence>
<feature type="binding site" evidence="7">
    <location>
        <position position="57"/>
    </location>
    <ligand>
        <name>urate</name>
        <dbReference type="ChEBI" id="CHEBI:17775"/>
    </ligand>
</feature>
<comment type="function">
    <text evidence="5 8">Catalyzes the oxidation of uric acid to 5-hydroxyisourate, which is further processed to form (S)-allantoin.</text>
</comment>
<feature type="binding site" evidence="7">
    <location>
        <position position="239"/>
    </location>
    <ligand>
        <name>5-hydroxyisourate</name>
        <dbReference type="ChEBI" id="CHEBI:18072"/>
    </ligand>
</feature>
<evidence type="ECO:0000256" key="8">
    <source>
        <dbReference type="RuleBase" id="RU004455"/>
    </source>
</evidence>
<proteinExistence type="inferred from homology"/>
<gene>
    <name evidence="9" type="ORF">HD596_006418</name>
</gene>
<dbReference type="NCBIfam" id="TIGR03383">
    <property type="entry name" value="urate_oxi"/>
    <property type="match status" value="1"/>
</dbReference>
<feature type="binding site" evidence="7">
    <location>
        <position position="57"/>
    </location>
    <ligand>
        <name>5-hydroxyisourate</name>
        <dbReference type="ChEBI" id="CHEBI:18072"/>
    </ligand>
</feature>
<dbReference type="Proteomes" id="UP000579153">
    <property type="component" value="Unassembled WGS sequence"/>
</dbReference>
<evidence type="ECO:0000256" key="1">
    <source>
        <dbReference type="ARBA" id="ARBA00004831"/>
    </source>
</evidence>
<reference evidence="9 10" key="1">
    <citation type="submission" date="2020-08" db="EMBL/GenBank/DDBJ databases">
        <title>Sequencing the genomes of 1000 actinobacteria strains.</title>
        <authorList>
            <person name="Klenk H.-P."/>
        </authorList>
    </citation>
    <scope>NUCLEOTIDE SEQUENCE [LARGE SCALE GENOMIC DNA]</scope>
    <source>
        <strain evidence="9 10">DSM 45507</strain>
    </source>
</reference>
<comment type="caution">
    <text evidence="9">The sequence shown here is derived from an EMBL/GenBank/DDBJ whole genome shotgun (WGS) entry which is preliminary data.</text>
</comment>
<dbReference type="Gene3D" id="3.10.270.10">
    <property type="entry name" value="Urate Oxidase"/>
    <property type="match status" value="1"/>
</dbReference>
<dbReference type="EC" id="1.7.3.3" evidence="5 8"/>
<dbReference type="PRINTS" id="PR00093">
    <property type="entry name" value="URICASE"/>
</dbReference>